<organism evidence="1">
    <name type="scientific">Anguilla anguilla</name>
    <name type="common">European freshwater eel</name>
    <name type="synonym">Muraena anguilla</name>
    <dbReference type="NCBI Taxonomy" id="7936"/>
    <lineage>
        <taxon>Eukaryota</taxon>
        <taxon>Metazoa</taxon>
        <taxon>Chordata</taxon>
        <taxon>Craniata</taxon>
        <taxon>Vertebrata</taxon>
        <taxon>Euteleostomi</taxon>
        <taxon>Actinopterygii</taxon>
        <taxon>Neopterygii</taxon>
        <taxon>Teleostei</taxon>
        <taxon>Anguilliformes</taxon>
        <taxon>Anguillidae</taxon>
        <taxon>Anguilla</taxon>
    </lineage>
</organism>
<evidence type="ECO:0000313" key="1">
    <source>
        <dbReference type="EMBL" id="JAH84457.1"/>
    </source>
</evidence>
<name>A0A0E9W280_ANGAN</name>
<dbReference type="EMBL" id="GBXM01024120">
    <property type="protein sequence ID" value="JAH84457.1"/>
    <property type="molecule type" value="Transcribed_RNA"/>
</dbReference>
<sequence length="81" mass="9079">MVLEVNELDSAPEQVKPVVLRKTVCYIVCAVIINAKVMQSCSEGQEIVTNLSNSSRLFEMFFNVLDLSSFACNNLVHFHTI</sequence>
<protein>
    <submittedName>
        <fullName evidence="1">Uncharacterized protein</fullName>
    </submittedName>
</protein>
<reference evidence="1" key="2">
    <citation type="journal article" date="2015" name="Fish Shellfish Immunol.">
        <title>Early steps in the European eel (Anguilla anguilla)-Vibrio vulnificus interaction in the gills: Role of the RtxA13 toxin.</title>
        <authorList>
            <person name="Callol A."/>
            <person name="Pajuelo D."/>
            <person name="Ebbesson L."/>
            <person name="Teles M."/>
            <person name="MacKenzie S."/>
            <person name="Amaro C."/>
        </authorList>
    </citation>
    <scope>NUCLEOTIDE SEQUENCE</scope>
</reference>
<reference evidence="1" key="1">
    <citation type="submission" date="2014-11" db="EMBL/GenBank/DDBJ databases">
        <authorList>
            <person name="Amaro Gonzalez C."/>
        </authorList>
    </citation>
    <scope>NUCLEOTIDE SEQUENCE</scope>
</reference>
<proteinExistence type="predicted"/>
<accession>A0A0E9W280</accession>
<dbReference type="AlphaFoldDB" id="A0A0E9W280"/>